<feature type="domain" description="PTS EIIA type-1" evidence="7">
    <location>
        <begin position="23"/>
        <end position="138"/>
    </location>
</feature>
<keyword evidence="5" id="KW-0598">Phosphotransferase system</keyword>
<dbReference type="InterPro" id="IPR050890">
    <property type="entry name" value="PTS_EIIA_component"/>
</dbReference>
<dbReference type="EMBL" id="CZKB01000004">
    <property type="protein sequence ID" value="CUR56904.1"/>
    <property type="molecule type" value="Genomic_DNA"/>
</dbReference>
<dbReference type="AlphaFoldDB" id="A0A2P2C4I8"/>
<dbReference type="PROSITE" id="PS51093">
    <property type="entry name" value="PTS_EIIA_TYPE_1"/>
    <property type="match status" value="1"/>
</dbReference>
<evidence type="ECO:0000256" key="4">
    <source>
        <dbReference type="ARBA" id="ARBA00022679"/>
    </source>
</evidence>
<dbReference type="InterPro" id="IPR001127">
    <property type="entry name" value="PTS_EIIA_1_perm"/>
</dbReference>
<evidence type="ECO:0000256" key="1">
    <source>
        <dbReference type="ARBA" id="ARBA00004496"/>
    </source>
</evidence>
<keyword evidence="6" id="KW-0418">Kinase</keyword>
<dbReference type="SUPFAM" id="SSF51261">
    <property type="entry name" value="Duplicated hybrid motif"/>
    <property type="match status" value="1"/>
</dbReference>
<accession>A0A2P2C4I8</accession>
<organism evidence="8">
    <name type="scientific">metagenome</name>
    <dbReference type="NCBI Taxonomy" id="256318"/>
    <lineage>
        <taxon>unclassified sequences</taxon>
        <taxon>metagenomes</taxon>
    </lineage>
</organism>
<keyword evidence="2" id="KW-0813">Transport</keyword>
<evidence type="ECO:0000256" key="2">
    <source>
        <dbReference type="ARBA" id="ARBA00022448"/>
    </source>
</evidence>
<name>A0A2P2C4I8_9ZZZZ</name>
<dbReference type="InterPro" id="IPR011055">
    <property type="entry name" value="Dup_hybrid_motif"/>
</dbReference>
<evidence type="ECO:0000313" key="8">
    <source>
        <dbReference type="EMBL" id="CUR56904.1"/>
    </source>
</evidence>
<proteinExistence type="predicted"/>
<comment type="subcellular location">
    <subcellularLocation>
        <location evidence="1">Cytoplasm</location>
    </subcellularLocation>
</comment>
<reference evidence="8" key="1">
    <citation type="submission" date="2015-08" db="EMBL/GenBank/DDBJ databases">
        <authorList>
            <person name="Babu N.S."/>
            <person name="Beckwith C.J."/>
            <person name="Beseler K.G."/>
            <person name="Brison A."/>
            <person name="Carone J.V."/>
            <person name="Caskin T.P."/>
            <person name="Diamond M."/>
            <person name="Durham M.E."/>
            <person name="Foxe J.M."/>
            <person name="Go M."/>
            <person name="Henderson B.A."/>
            <person name="Jones I.B."/>
            <person name="McGettigan J.A."/>
            <person name="Micheletti S.J."/>
            <person name="Nasrallah M.E."/>
            <person name="Ortiz D."/>
            <person name="Piller C.R."/>
            <person name="Privatt S.R."/>
            <person name="Schneider S.L."/>
            <person name="Sharp S."/>
            <person name="Smith T.C."/>
            <person name="Stanton J.D."/>
            <person name="Ullery H.E."/>
            <person name="Wilson R.J."/>
            <person name="Serrano M.G."/>
            <person name="Buck G."/>
            <person name="Lee V."/>
            <person name="Wang Y."/>
            <person name="Carvalho R."/>
            <person name="Voegtly L."/>
            <person name="Shi R."/>
            <person name="Duckworth R."/>
            <person name="Johnson A."/>
            <person name="Loviza R."/>
            <person name="Walstead R."/>
            <person name="Shah Z."/>
            <person name="Kiflezghi M."/>
            <person name="Wade K."/>
            <person name="Ball S.L."/>
            <person name="Bradley K.W."/>
            <person name="Asai D.J."/>
            <person name="Bowman C.A."/>
            <person name="Russell D.A."/>
            <person name="Pope W.H."/>
            <person name="Jacobs-Sera D."/>
            <person name="Hendrix R.W."/>
            <person name="Hatfull G.F."/>
        </authorList>
    </citation>
    <scope>NUCLEOTIDE SEQUENCE</scope>
</reference>
<dbReference type="Pfam" id="PF00358">
    <property type="entry name" value="PTS_EIIA_1"/>
    <property type="match status" value="1"/>
</dbReference>
<protein>
    <submittedName>
        <fullName evidence="8">Putative Glucose-specific phosphotransferase enzyme IIA component</fullName>
        <ecNumber evidence="8">2.7.1.69</ecNumber>
    </submittedName>
</protein>
<evidence type="ECO:0000256" key="5">
    <source>
        <dbReference type="ARBA" id="ARBA00022683"/>
    </source>
</evidence>
<evidence type="ECO:0000256" key="3">
    <source>
        <dbReference type="ARBA" id="ARBA00022597"/>
    </source>
</evidence>
<dbReference type="GO" id="GO:0005737">
    <property type="term" value="C:cytoplasm"/>
    <property type="evidence" value="ECO:0007669"/>
    <property type="project" value="UniProtKB-SubCell"/>
</dbReference>
<dbReference type="GO" id="GO:0009401">
    <property type="term" value="P:phosphoenolpyruvate-dependent sugar phosphotransferase system"/>
    <property type="evidence" value="ECO:0007669"/>
    <property type="project" value="UniProtKB-KW"/>
</dbReference>
<keyword evidence="4 8" id="KW-0808">Transferase</keyword>
<dbReference type="PANTHER" id="PTHR45008:SF1">
    <property type="entry name" value="PTS SYSTEM GLUCOSE-SPECIFIC EIIA COMPONENT"/>
    <property type="match status" value="1"/>
</dbReference>
<dbReference type="EC" id="2.7.1.69" evidence="8"/>
<dbReference type="Gene3D" id="2.70.70.10">
    <property type="entry name" value="Glucose Permease (Domain IIA)"/>
    <property type="match status" value="1"/>
</dbReference>
<evidence type="ECO:0000256" key="6">
    <source>
        <dbReference type="ARBA" id="ARBA00022777"/>
    </source>
</evidence>
<evidence type="ECO:0000259" key="7">
    <source>
        <dbReference type="PROSITE" id="PS51093"/>
    </source>
</evidence>
<dbReference type="PANTHER" id="PTHR45008">
    <property type="entry name" value="PTS SYSTEM GLUCOSE-SPECIFIC EIIA COMPONENT"/>
    <property type="match status" value="1"/>
</dbReference>
<dbReference type="PROSITE" id="PS00371">
    <property type="entry name" value="PTS_EIIA_TYPE_1_HIS"/>
    <property type="match status" value="1"/>
</dbReference>
<gene>
    <name evidence="8" type="ORF">NOCA1120260</name>
</gene>
<dbReference type="GO" id="GO:0016301">
    <property type="term" value="F:kinase activity"/>
    <property type="evidence" value="ECO:0007669"/>
    <property type="project" value="UniProtKB-KW"/>
</dbReference>
<keyword evidence="3" id="KW-0762">Sugar transport</keyword>
<sequence>MTPPVRVLAPCPGRVIAMTDVPDPVFAEEMVGPGVAIEPAIEPGVEPDGGATTVVSPIAGTVVKVMPHAFVVLGDGVGVLVHLGINTVRLGGTGFEVLTTQGAQVAAGDAMVRWDPSSIPTSHDGHELSTVVPVVVMDAPKGSVASDAVGGSVAAGDLLFTTS</sequence>